<dbReference type="AlphaFoldDB" id="A0A9N7VLX7"/>
<accession>A0A9N7VLX7</accession>
<gene>
    <name evidence="1" type="ORF">PLEPLA_LOCUS41131</name>
</gene>
<sequence length="161" mass="16801">MACFRGCIYRNSCPAVTAASQPGKCVRPFGCTLSLTTSTGSIVICSCATQINSESGDGWGAAPVGAILHSIAAPSVDCVTLGYKRGFCSVCAGPPCSPLPSTRRQPNTAGWAEEKSVGIRQRSRRWVQAWSPRTRRDRVKGGGGLLSGMSGGDSSCLCLLQ</sequence>
<proteinExistence type="predicted"/>
<protein>
    <submittedName>
        <fullName evidence="1">Uncharacterized protein</fullName>
    </submittedName>
</protein>
<reference evidence="1" key="1">
    <citation type="submission" date="2020-03" db="EMBL/GenBank/DDBJ databases">
        <authorList>
            <person name="Weist P."/>
        </authorList>
    </citation>
    <scope>NUCLEOTIDE SEQUENCE</scope>
</reference>
<dbReference type="Proteomes" id="UP001153269">
    <property type="component" value="Unassembled WGS sequence"/>
</dbReference>
<evidence type="ECO:0000313" key="1">
    <source>
        <dbReference type="EMBL" id="CAB1453378.1"/>
    </source>
</evidence>
<comment type="caution">
    <text evidence="1">The sequence shown here is derived from an EMBL/GenBank/DDBJ whole genome shotgun (WGS) entry which is preliminary data.</text>
</comment>
<keyword evidence="2" id="KW-1185">Reference proteome</keyword>
<evidence type="ECO:0000313" key="2">
    <source>
        <dbReference type="Proteomes" id="UP001153269"/>
    </source>
</evidence>
<organism evidence="1 2">
    <name type="scientific">Pleuronectes platessa</name>
    <name type="common">European plaice</name>
    <dbReference type="NCBI Taxonomy" id="8262"/>
    <lineage>
        <taxon>Eukaryota</taxon>
        <taxon>Metazoa</taxon>
        <taxon>Chordata</taxon>
        <taxon>Craniata</taxon>
        <taxon>Vertebrata</taxon>
        <taxon>Euteleostomi</taxon>
        <taxon>Actinopterygii</taxon>
        <taxon>Neopterygii</taxon>
        <taxon>Teleostei</taxon>
        <taxon>Neoteleostei</taxon>
        <taxon>Acanthomorphata</taxon>
        <taxon>Carangaria</taxon>
        <taxon>Pleuronectiformes</taxon>
        <taxon>Pleuronectoidei</taxon>
        <taxon>Pleuronectidae</taxon>
        <taxon>Pleuronectes</taxon>
    </lineage>
</organism>
<name>A0A9N7VLX7_PLEPL</name>
<dbReference type="EMBL" id="CADEAL010004168">
    <property type="protein sequence ID" value="CAB1453378.1"/>
    <property type="molecule type" value="Genomic_DNA"/>
</dbReference>